<keyword evidence="5" id="KW-0349">Heme</keyword>
<keyword evidence="11 13" id="KW-0472">Membrane</keyword>
<dbReference type="OrthoDB" id="1247465at2"/>
<protein>
    <submittedName>
        <fullName evidence="15">Cytochrome b</fullName>
    </submittedName>
</protein>
<dbReference type="RefSeq" id="WP_127726923.1">
    <property type="nucleotide sequence ID" value="NZ_SACP01000001.1"/>
</dbReference>
<feature type="transmembrane region" description="Helical" evidence="13">
    <location>
        <begin position="12"/>
        <end position="34"/>
    </location>
</feature>
<dbReference type="InterPro" id="IPR016174">
    <property type="entry name" value="Di-haem_cyt_TM"/>
</dbReference>
<feature type="domain" description="Cytochrome b561 bacterial/Ni-hydrogenase" evidence="14">
    <location>
        <begin position="9"/>
        <end position="188"/>
    </location>
</feature>
<evidence type="ECO:0000256" key="12">
    <source>
        <dbReference type="ARBA" id="ARBA00037975"/>
    </source>
</evidence>
<organism evidence="15 16">
    <name type="scientific">Methylobacterium oryzihabitans</name>
    <dbReference type="NCBI Taxonomy" id="2499852"/>
    <lineage>
        <taxon>Bacteria</taxon>
        <taxon>Pseudomonadati</taxon>
        <taxon>Pseudomonadota</taxon>
        <taxon>Alphaproteobacteria</taxon>
        <taxon>Hyphomicrobiales</taxon>
        <taxon>Methylobacteriaceae</taxon>
        <taxon>Methylobacterium</taxon>
    </lineage>
</organism>
<dbReference type="GO" id="GO:0005886">
    <property type="term" value="C:plasma membrane"/>
    <property type="evidence" value="ECO:0007669"/>
    <property type="project" value="UniProtKB-SubCell"/>
</dbReference>
<keyword evidence="3" id="KW-0813">Transport</keyword>
<proteinExistence type="inferred from homology"/>
<dbReference type="PANTHER" id="PTHR30529:SF1">
    <property type="entry name" value="CYTOCHROME B561 HOMOLOG 2"/>
    <property type="match status" value="1"/>
</dbReference>
<dbReference type="EMBL" id="SACP01000001">
    <property type="protein sequence ID" value="RVU21681.1"/>
    <property type="molecule type" value="Genomic_DNA"/>
</dbReference>
<feature type="transmembrane region" description="Helical" evidence="13">
    <location>
        <begin position="154"/>
        <end position="175"/>
    </location>
</feature>
<evidence type="ECO:0000256" key="6">
    <source>
        <dbReference type="ARBA" id="ARBA00022692"/>
    </source>
</evidence>
<dbReference type="GO" id="GO:0022904">
    <property type="term" value="P:respiratory electron transport chain"/>
    <property type="evidence" value="ECO:0007669"/>
    <property type="project" value="InterPro"/>
</dbReference>
<dbReference type="GO" id="GO:0046872">
    <property type="term" value="F:metal ion binding"/>
    <property type="evidence" value="ECO:0007669"/>
    <property type="project" value="UniProtKB-KW"/>
</dbReference>
<evidence type="ECO:0000256" key="10">
    <source>
        <dbReference type="ARBA" id="ARBA00023004"/>
    </source>
</evidence>
<evidence type="ECO:0000256" key="1">
    <source>
        <dbReference type="ARBA" id="ARBA00001970"/>
    </source>
</evidence>
<dbReference type="Pfam" id="PF01292">
    <property type="entry name" value="Ni_hydr_CYTB"/>
    <property type="match status" value="1"/>
</dbReference>
<comment type="caution">
    <text evidence="15">The sequence shown here is derived from an EMBL/GenBank/DDBJ whole genome shotgun (WGS) entry which is preliminary data.</text>
</comment>
<evidence type="ECO:0000256" key="13">
    <source>
        <dbReference type="SAM" id="Phobius"/>
    </source>
</evidence>
<comment type="similarity">
    <text evidence="12">Belongs to the cytochrome b561 family.</text>
</comment>
<evidence type="ECO:0000256" key="11">
    <source>
        <dbReference type="ARBA" id="ARBA00023136"/>
    </source>
</evidence>
<comment type="cofactor">
    <cofactor evidence="1">
        <name>heme b</name>
        <dbReference type="ChEBI" id="CHEBI:60344"/>
    </cofactor>
</comment>
<keyword evidence="8" id="KW-0249">Electron transport</keyword>
<dbReference type="InterPro" id="IPR011577">
    <property type="entry name" value="Cyt_b561_bac/Ni-Hgenase"/>
</dbReference>
<evidence type="ECO:0000256" key="5">
    <source>
        <dbReference type="ARBA" id="ARBA00022617"/>
    </source>
</evidence>
<name>A0A3S3UDQ8_9HYPH</name>
<evidence type="ECO:0000313" key="15">
    <source>
        <dbReference type="EMBL" id="RVU21681.1"/>
    </source>
</evidence>
<dbReference type="Proteomes" id="UP000286997">
    <property type="component" value="Unassembled WGS sequence"/>
</dbReference>
<dbReference type="Gene3D" id="1.20.950.20">
    <property type="entry name" value="Transmembrane di-heme cytochromes, Chain C"/>
    <property type="match status" value="1"/>
</dbReference>
<evidence type="ECO:0000259" key="14">
    <source>
        <dbReference type="Pfam" id="PF01292"/>
    </source>
</evidence>
<comment type="subcellular location">
    <subcellularLocation>
        <location evidence="2">Cell membrane</location>
        <topology evidence="2">Multi-pass membrane protein</topology>
    </subcellularLocation>
</comment>
<dbReference type="GO" id="GO:0020037">
    <property type="term" value="F:heme binding"/>
    <property type="evidence" value="ECO:0007669"/>
    <property type="project" value="TreeGrafter"/>
</dbReference>
<dbReference type="InterPro" id="IPR052168">
    <property type="entry name" value="Cytochrome_b561_oxidase"/>
</dbReference>
<accession>A0A3S3UDQ8</accession>
<evidence type="ECO:0000256" key="2">
    <source>
        <dbReference type="ARBA" id="ARBA00004651"/>
    </source>
</evidence>
<dbReference type="AlphaFoldDB" id="A0A3S3UDQ8"/>
<keyword evidence="16" id="KW-1185">Reference proteome</keyword>
<keyword evidence="6 13" id="KW-0812">Transmembrane</keyword>
<evidence type="ECO:0000256" key="3">
    <source>
        <dbReference type="ARBA" id="ARBA00022448"/>
    </source>
</evidence>
<feature type="transmembrane region" description="Helical" evidence="13">
    <location>
        <begin position="92"/>
        <end position="112"/>
    </location>
</feature>
<evidence type="ECO:0000256" key="9">
    <source>
        <dbReference type="ARBA" id="ARBA00022989"/>
    </source>
</evidence>
<evidence type="ECO:0000313" key="16">
    <source>
        <dbReference type="Proteomes" id="UP000286997"/>
    </source>
</evidence>
<dbReference type="PANTHER" id="PTHR30529">
    <property type="entry name" value="CYTOCHROME B561"/>
    <property type="match status" value="1"/>
</dbReference>
<evidence type="ECO:0000256" key="7">
    <source>
        <dbReference type="ARBA" id="ARBA00022723"/>
    </source>
</evidence>
<dbReference type="SUPFAM" id="SSF81342">
    <property type="entry name" value="Transmembrane di-heme cytochromes"/>
    <property type="match status" value="1"/>
</dbReference>
<keyword evidence="10" id="KW-0408">Iron</keyword>
<feature type="transmembrane region" description="Helical" evidence="13">
    <location>
        <begin position="54"/>
        <end position="72"/>
    </location>
</feature>
<evidence type="ECO:0000256" key="4">
    <source>
        <dbReference type="ARBA" id="ARBA00022475"/>
    </source>
</evidence>
<keyword evidence="7" id="KW-0479">Metal-binding</keyword>
<dbReference type="GO" id="GO:0009055">
    <property type="term" value="F:electron transfer activity"/>
    <property type="evidence" value="ECO:0007669"/>
    <property type="project" value="InterPro"/>
</dbReference>
<reference evidence="15 16" key="1">
    <citation type="submission" date="2019-01" db="EMBL/GenBank/DDBJ databases">
        <authorList>
            <person name="Chen W.-M."/>
        </authorList>
    </citation>
    <scope>NUCLEOTIDE SEQUENCE [LARGE SCALE GENOMIC DNA]</scope>
    <source>
        <strain evidence="15 16">TER-1</strain>
    </source>
</reference>
<sequence length="205" mass="22359">MTSPAAPRRYTAVAILLHWLIALGILALIAMGLVMAHADIPPMQRFQLYQWHKSVGLTVLMLALLRLVWRLFHRPPPLPATMPAAERRAASAAHLVLYGLMLGLPLVGWALVSASPFNIPTVLYGVVPWPHLPGFAELSNKAAVEGALKLVHAYGAWILGALVVLHVAAALRHHLVLRDDTLWRMLPGLRRPQAAPLPQPSGSAR</sequence>
<keyword evidence="9 13" id="KW-1133">Transmembrane helix</keyword>
<evidence type="ECO:0000256" key="8">
    <source>
        <dbReference type="ARBA" id="ARBA00022982"/>
    </source>
</evidence>
<keyword evidence="4" id="KW-1003">Cell membrane</keyword>
<gene>
    <name evidence="15" type="ORF">EOE48_01120</name>
</gene>